<dbReference type="GO" id="GO:0004176">
    <property type="term" value="F:ATP-dependent peptidase activity"/>
    <property type="evidence" value="ECO:0007669"/>
    <property type="project" value="InterPro"/>
</dbReference>
<evidence type="ECO:0000256" key="7">
    <source>
        <dbReference type="SAM" id="Phobius"/>
    </source>
</evidence>
<dbReference type="Proteomes" id="UP000279446">
    <property type="component" value="Unassembled WGS sequence"/>
</dbReference>
<organism evidence="8 9">
    <name type="scientific">Paenibacillus anaericanus</name>
    <dbReference type="NCBI Taxonomy" id="170367"/>
    <lineage>
        <taxon>Bacteria</taxon>
        <taxon>Bacillati</taxon>
        <taxon>Bacillota</taxon>
        <taxon>Bacilli</taxon>
        <taxon>Bacillales</taxon>
        <taxon>Paenibacillaceae</taxon>
        <taxon>Paenibacillus</taxon>
    </lineage>
</organism>
<dbReference type="InterPro" id="IPR001907">
    <property type="entry name" value="ClpP"/>
</dbReference>
<gene>
    <name evidence="8" type="ORF">EJP82_01295</name>
</gene>
<evidence type="ECO:0000256" key="3">
    <source>
        <dbReference type="ARBA" id="ARBA00022670"/>
    </source>
</evidence>
<keyword evidence="2" id="KW-0963">Cytoplasm</keyword>
<reference evidence="8 9" key="1">
    <citation type="submission" date="2018-12" db="EMBL/GenBank/DDBJ databases">
        <authorList>
            <person name="Sun L."/>
            <person name="Chen Z."/>
        </authorList>
    </citation>
    <scope>NUCLEOTIDE SEQUENCE [LARGE SCALE GENOMIC DNA]</scope>
    <source>
        <strain evidence="8 9">DSM 15890</strain>
    </source>
</reference>
<dbReference type="Gene3D" id="3.90.226.10">
    <property type="entry name" value="2-enoyl-CoA Hydratase, Chain A, domain 1"/>
    <property type="match status" value="1"/>
</dbReference>
<evidence type="ECO:0000256" key="2">
    <source>
        <dbReference type="ARBA" id="ARBA00022490"/>
    </source>
</evidence>
<proteinExistence type="inferred from homology"/>
<keyword evidence="7" id="KW-1133">Transmembrane helix</keyword>
<keyword evidence="7" id="KW-0812">Transmembrane</keyword>
<dbReference type="GO" id="GO:0051117">
    <property type="term" value="F:ATPase binding"/>
    <property type="evidence" value="ECO:0007669"/>
    <property type="project" value="TreeGrafter"/>
</dbReference>
<dbReference type="RefSeq" id="WP_127190199.1">
    <property type="nucleotide sequence ID" value="NZ_RZNY01000001.1"/>
</dbReference>
<keyword evidence="4" id="KW-0378">Hydrolase</keyword>
<evidence type="ECO:0000313" key="8">
    <source>
        <dbReference type="EMBL" id="RUT48605.1"/>
    </source>
</evidence>
<dbReference type="GO" id="GO:0006515">
    <property type="term" value="P:protein quality control for misfolded or incompletely synthesized proteins"/>
    <property type="evidence" value="ECO:0007669"/>
    <property type="project" value="TreeGrafter"/>
</dbReference>
<keyword evidence="9" id="KW-1185">Reference proteome</keyword>
<dbReference type="SUPFAM" id="SSF52096">
    <property type="entry name" value="ClpP/crotonase"/>
    <property type="match status" value="1"/>
</dbReference>
<sequence>MKKGEKKQYWSFKAAAKEGDGELYIYGEITSWQWDDSDTSANSFKRELDALGDISTLHLYINSPGGIVTEGVTIGNMLKRHKARVIVHVDALAASVASVIAMAGDEIHMPRNAMMMIHNPWRVTAGNADDHRKSAEDLDRIGGSMKQTYLDRSGDKLDETKLTELLDAETWLSAQECLDYGLCDVVGDANQAAACVSDELFAKYRNVPKGLTTIQPDEPNASVGTKEREYLQNIAATAKTELQNLNSYLGGILNG</sequence>
<dbReference type="InterPro" id="IPR023562">
    <property type="entry name" value="ClpP/TepA"/>
</dbReference>
<keyword evidence="7" id="KW-0472">Membrane</keyword>
<evidence type="ECO:0000313" key="9">
    <source>
        <dbReference type="Proteomes" id="UP000279446"/>
    </source>
</evidence>
<dbReference type="NCBIfam" id="NF045542">
    <property type="entry name" value="Clp_rel_HeadMat"/>
    <property type="match status" value="1"/>
</dbReference>
<dbReference type="PRINTS" id="PR00127">
    <property type="entry name" value="CLPPROTEASEP"/>
</dbReference>
<comment type="caution">
    <text evidence="8">The sequence shown here is derived from an EMBL/GenBank/DDBJ whole genome shotgun (WGS) entry which is preliminary data.</text>
</comment>
<protein>
    <recommendedName>
        <fullName evidence="6">ATP-dependent Clp protease proteolytic subunit</fullName>
    </recommendedName>
</protein>
<accession>A0A3S1DNQ7</accession>
<evidence type="ECO:0000256" key="4">
    <source>
        <dbReference type="ARBA" id="ARBA00022801"/>
    </source>
</evidence>
<evidence type="ECO:0000256" key="5">
    <source>
        <dbReference type="ARBA" id="ARBA00022825"/>
    </source>
</evidence>
<comment type="similarity">
    <text evidence="1 6">Belongs to the peptidase S14 family.</text>
</comment>
<dbReference type="AlphaFoldDB" id="A0A3S1DNQ7"/>
<dbReference type="Pfam" id="PF00574">
    <property type="entry name" value="CLP_protease"/>
    <property type="match status" value="1"/>
</dbReference>
<dbReference type="EMBL" id="RZNY01000001">
    <property type="protein sequence ID" value="RUT48605.1"/>
    <property type="molecule type" value="Genomic_DNA"/>
</dbReference>
<dbReference type="CDD" id="cd07016">
    <property type="entry name" value="S14_ClpP_1"/>
    <property type="match status" value="1"/>
</dbReference>
<dbReference type="GO" id="GO:0004252">
    <property type="term" value="F:serine-type endopeptidase activity"/>
    <property type="evidence" value="ECO:0007669"/>
    <property type="project" value="InterPro"/>
</dbReference>
<dbReference type="InterPro" id="IPR029045">
    <property type="entry name" value="ClpP/crotonase-like_dom_sf"/>
</dbReference>
<keyword evidence="5" id="KW-0720">Serine protease</keyword>
<keyword evidence="3 8" id="KW-0645">Protease</keyword>
<name>A0A3S1DNQ7_9BACL</name>
<dbReference type="GO" id="GO:0009368">
    <property type="term" value="C:endopeptidase Clp complex"/>
    <property type="evidence" value="ECO:0007669"/>
    <property type="project" value="TreeGrafter"/>
</dbReference>
<dbReference type="OrthoDB" id="9806592at2"/>
<evidence type="ECO:0000256" key="1">
    <source>
        <dbReference type="ARBA" id="ARBA00007039"/>
    </source>
</evidence>
<feature type="transmembrane region" description="Helical" evidence="7">
    <location>
        <begin position="85"/>
        <end position="104"/>
    </location>
</feature>
<evidence type="ECO:0000256" key="6">
    <source>
        <dbReference type="RuleBase" id="RU003567"/>
    </source>
</evidence>
<dbReference type="PANTHER" id="PTHR10381">
    <property type="entry name" value="ATP-DEPENDENT CLP PROTEASE PROTEOLYTIC SUBUNIT"/>
    <property type="match status" value="1"/>
</dbReference>
<dbReference type="PANTHER" id="PTHR10381:SF70">
    <property type="entry name" value="ATP-DEPENDENT CLP PROTEASE PROTEOLYTIC SUBUNIT"/>
    <property type="match status" value="1"/>
</dbReference>